<dbReference type="Proteomes" id="UP000595140">
    <property type="component" value="Unassembled WGS sequence"/>
</dbReference>
<feature type="region of interest" description="Disordered" evidence="1">
    <location>
        <begin position="75"/>
        <end position="114"/>
    </location>
</feature>
<gene>
    <name evidence="2" type="ORF">CCAM_LOCUS26394</name>
</gene>
<evidence type="ECO:0000313" key="3">
    <source>
        <dbReference type="Proteomes" id="UP000595140"/>
    </source>
</evidence>
<accession>A0A484M9B5</accession>
<sequence>MLTRSSITRVPVSLLFSRVSFPLTLYNNGLIFLDLSLNCLPNAAYSSTCNAEFFSQFFYGVKRLDKGTSITWGRWSKEEESSSEQVNEGDGEYNGDSNGEFIGEGRKKNRGGMH</sequence>
<evidence type="ECO:0000256" key="1">
    <source>
        <dbReference type="SAM" id="MobiDB-lite"/>
    </source>
</evidence>
<name>A0A484M9B5_9ASTE</name>
<protein>
    <submittedName>
        <fullName evidence="2">Uncharacterized protein</fullName>
    </submittedName>
</protein>
<proteinExistence type="predicted"/>
<reference evidence="2 3" key="1">
    <citation type="submission" date="2018-04" db="EMBL/GenBank/DDBJ databases">
        <authorList>
            <person name="Vogel A."/>
        </authorList>
    </citation>
    <scope>NUCLEOTIDE SEQUENCE [LARGE SCALE GENOMIC DNA]</scope>
</reference>
<evidence type="ECO:0000313" key="2">
    <source>
        <dbReference type="EMBL" id="VFQ84618.1"/>
    </source>
</evidence>
<dbReference type="EMBL" id="OOIL02002808">
    <property type="protein sequence ID" value="VFQ84618.1"/>
    <property type="molecule type" value="Genomic_DNA"/>
</dbReference>
<organism evidence="2 3">
    <name type="scientific">Cuscuta campestris</name>
    <dbReference type="NCBI Taxonomy" id="132261"/>
    <lineage>
        <taxon>Eukaryota</taxon>
        <taxon>Viridiplantae</taxon>
        <taxon>Streptophyta</taxon>
        <taxon>Embryophyta</taxon>
        <taxon>Tracheophyta</taxon>
        <taxon>Spermatophyta</taxon>
        <taxon>Magnoliopsida</taxon>
        <taxon>eudicotyledons</taxon>
        <taxon>Gunneridae</taxon>
        <taxon>Pentapetalae</taxon>
        <taxon>asterids</taxon>
        <taxon>lamiids</taxon>
        <taxon>Solanales</taxon>
        <taxon>Convolvulaceae</taxon>
        <taxon>Cuscuteae</taxon>
        <taxon>Cuscuta</taxon>
        <taxon>Cuscuta subgen. Grammica</taxon>
        <taxon>Cuscuta sect. Cleistogrammica</taxon>
    </lineage>
</organism>
<dbReference type="AlphaFoldDB" id="A0A484M9B5"/>
<keyword evidence="3" id="KW-1185">Reference proteome</keyword>